<dbReference type="Proteomes" id="UP001189429">
    <property type="component" value="Unassembled WGS sequence"/>
</dbReference>
<dbReference type="Pfam" id="PF16209">
    <property type="entry name" value="PhoLip_ATPase_N"/>
    <property type="match status" value="1"/>
</dbReference>
<evidence type="ECO:0000259" key="4">
    <source>
        <dbReference type="Pfam" id="PF16209"/>
    </source>
</evidence>
<feature type="coiled-coil region" evidence="1">
    <location>
        <begin position="899"/>
        <end position="988"/>
    </location>
</feature>
<dbReference type="InterPro" id="IPR008250">
    <property type="entry name" value="ATPase_P-typ_transduc_dom_A_sf"/>
</dbReference>
<evidence type="ECO:0000256" key="3">
    <source>
        <dbReference type="SAM" id="Phobius"/>
    </source>
</evidence>
<sequence length="1299" mass="139805">MQHIRKGAGPSQSLERLIHFGGARAEQANNRFAFPSNSVSTTKYEWWNIVPKNILEQFRRTANFWFLVVSVLQLAPLDLSPTTPTATLVPLCAVLFATFCKDAYEDHRRARDDNRLNCQLCDVLDQDGEFRQVFWKDLTVGEYVRLTRDQPVPCDMILLACSGDGAAAYVDTAQLDGETSLKPKDPLEETMRISQAAELLALEGHAKTEPPNQLLQSFSGMLVLRGHPRPAAVDARHFLLRGSTLRNTDWAYGLTVFTGHDTKLVQNLKRAPSKRSRVEVTSNALLVIVFGLLVLASAVSTATRAVHLAEGTEGDRRRSWVWPEEDSLRDNSWVALVTFMILYNNLIPISLYVTADLVRSLQGLMMELDGSMYHEGTDSHCSVRNSSLNEDLGQAKEDNDITKQQALLAVYPEPLAAAAQKLRHLQTQQGKIKAQLVAAAQSHKELLHRLSGNLEQRFAAQEEVESPVGKTTVGVATAADPEKPQEGTEFPELGAEDLETLGAEGKREYEAAKNAAAEASATLKQAAAAGASVDRALHVLFANVTHFGETVRHYAQRASFDIIGIAEHHFAPERHGDRGHGIAAPGVTFAAHVDSSYTYGVEHDQKDIPVMNWRPKGVAIALICICLDSGKGFENENASRLPQLTRVVKSFAVPRVAFGDWNNTPDQFANIRWLQALGGELLLPAGSPFACTLGRGRLIDYGACTRNFFPLVRYFKVVRDVPWSPRLGLDLAMAARPAAISIQAPRQPIQLQIPTQQISVRKGPKRPSRDRGPHANPTQPEDDLVTSASVGPHDIHRHQVEEEYQKEALQDFDDDHPKLEGCKKIPSFSYTAERFESRYLQCRTVRILYSHYLKVTKEWHGSGVGRCSDSECALVHSPTFLREAWGIGDPQGEGAVAAAAEEAQAVEAEEAQAVEAEEAITAVEAEEAMAEEAAIDVTDDEAQAVEAEDAMAVEAEEAQAVEAEEAVAVGAEEAMAVEAEEAAEAEEAMAVEAAAPTPVKAAAPKAATPTPRQAASATPKAAPSDPTASSGSAALSSSAASMLFYDSLVGGTKKKSSRRHTKHKKTKNEKKHKRAAAEVPVVPQTPKKAAKTESSVDSPASEVPPDEGSAGPAPSEDPAAEAPEDAAGNAPEAAAGEAPDEAAGETPEEAAGEAAGGEAAGEAGGETAGGETDAMKDAPGHAKGSFTLNGKKYDVGCKKRTGHIGISIRMAGEPKWSQITQVRDNMWGDRCMDIMKCEGDRSACTATAANHVVHQVSVDKATSRSEGEASRDKILAKIGIGKGAKGQSDRSIEPLAVSA</sequence>
<keyword evidence="3" id="KW-0812">Transmembrane</keyword>
<feature type="compositionally biased region" description="Gly residues" evidence="2">
    <location>
        <begin position="1154"/>
        <end position="1168"/>
    </location>
</feature>
<dbReference type="EMBL" id="CAUYUJ010018159">
    <property type="protein sequence ID" value="CAK0881150.1"/>
    <property type="molecule type" value="Genomic_DNA"/>
</dbReference>
<feature type="region of interest" description="Disordered" evidence="2">
    <location>
        <begin position="1000"/>
        <end position="1033"/>
    </location>
</feature>
<evidence type="ECO:0000313" key="6">
    <source>
        <dbReference type="Proteomes" id="UP001189429"/>
    </source>
</evidence>
<feature type="region of interest" description="Disordered" evidence="2">
    <location>
        <begin position="753"/>
        <end position="789"/>
    </location>
</feature>
<feature type="transmembrane region" description="Helical" evidence="3">
    <location>
        <begin position="280"/>
        <end position="299"/>
    </location>
</feature>
<organism evidence="5 6">
    <name type="scientific">Prorocentrum cordatum</name>
    <dbReference type="NCBI Taxonomy" id="2364126"/>
    <lineage>
        <taxon>Eukaryota</taxon>
        <taxon>Sar</taxon>
        <taxon>Alveolata</taxon>
        <taxon>Dinophyceae</taxon>
        <taxon>Prorocentrales</taxon>
        <taxon>Prorocentraceae</taxon>
        <taxon>Prorocentrum</taxon>
    </lineage>
</organism>
<feature type="transmembrane region" description="Helical" evidence="3">
    <location>
        <begin position="333"/>
        <end position="355"/>
    </location>
</feature>
<dbReference type="SUPFAM" id="SSF81665">
    <property type="entry name" value="Calcium ATPase, transmembrane domain M"/>
    <property type="match status" value="1"/>
</dbReference>
<reference evidence="5" key="1">
    <citation type="submission" date="2023-10" db="EMBL/GenBank/DDBJ databases">
        <authorList>
            <person name="Chen Y."/>
            <person name="Shah S."/>
            <person name="Dougan E. K."/>
            <person name="Thang M."/>
            <person name="Chan C."/>
        </authorList>
    </citation>
    <scope>NUCLEOTIDE SEQUENCE [LARGE SCALE GENOMIC DNA]</scope>
</reference>
<keyword evidence="1" id="KW-0175">Coiled coil</keyword>
<feature type="compositionally biased region" description="Basic residues" evidence="2">
    <location>
        <begin position="1052"/>
        <end position="1074"/>
    </location>
</feature>
<accession>A0ABN9W7X4</accession>
<dbReference type="InterPro" id="IPR023298">
    <property type="entry name" value="ATPase_P-typ_TM_dom_sf"/>
</dbReference>
<feature type="region of interest" description="Disordered" evidence="2">
    <location>
        <begin position="1050"/>
        <end position="1189"/>
    </location>
</feature>
<dbReference type="InterPro" id="IPR032631">
    <property type="entry name" value="P-type_ATPase_N"/>
</dbReference>
<evidence type="ECO:0000256" key="1">
    <source>
        <dbReference type="SAM" id="Coils"/>
    </source>
</evidence>
<feature type="compositionally biased region" description="Acidic residues" evidence="2">
    <location>
        <begin position="1138"/>
        <end position="1151"/>
    </location>
</feature>
<keyword evidence="6" id="KW-1185">Reference proteome</keyword>
<feature type="compositionally biased region" description="Low complexity" evidence="2">
    <location>
        <begin position="1108"/>
        <end position="1117"/>
    </location>
</feature>
<gene>
    <name evidence="5" type="ORF">PCOR1329_LOCUS64082</name>
</gene>
<proteinExistence type="predicted"/>
<evidence type="ECO:0000313" key="5">
    <source>
        <dbReference type="EMBL" id="CAK0881150.1"/>
    </source>
</evidence>
<evidence type="ECO:0000256" key="2">
    <source>
        <dbReference type="SAM" id="MobiDB-lite"/>
    </source>
</evidence>
<dbReference type="Gene3D" id="2.70.150.10">
    <property type="entry name" value="Calcium-transporting ATPase, cytoplasmic transduction domain A"/>
    <property type="match status" value="1"/>
</dbReference>
<dbReference type="PANTHER" id="PTHR24092">
    <property type="entry name" value="PROBABLE PHOSPHOLIPID-TRANSPORTING ATPASE"/>
    <property type="match status" value="1"/>
</dbReference>
<keyword evidence="3" id="KW-1133">Transmembrane helix</keyword>
<keyword evidence="3" id="KW-0472">Membrane</keyword>
<feature type="compositionally biased region" description="Low complexity" evidence="2">
    <location>
        <begin position="1125"/>
        <end position="1137"/>
    </location>
</feature>
<dbReference type="SUPFAM" id="SSF81653">
    <property type="entry name" value="Calcium ATPase, transduction domain A"/>
    <property type="match status" value="1"/>
</dbReference>
<feature type="compositionally biased region" description="Low complexity" evidence="2">
    <location>
        <begin position="1000"/>
        <end position="1015"/>
    </location>
</feature>
<name>A0ABN9W7X4_9DINO</name>
<feature type="domain" description="P-type ATPase N-terminal" evidence="4">
    <location>
        <begin position="26"/>
        <end position="87"/>
    </location>
</feature>
<protein>
    <recommendedName>
        <fullName evidence="4">P-type ATPase N-terminal domain-containing protein</fullName>
    </recommendedName>
</protein>
<comment type="caution">
    <text evidence="5">The sequence shown here is derived from an EMBL/GenBank/DDBJ whole genome shotgun (WGS) entry which is preliminary data.</text>
</comment>